<dbReference type="PATRIC" id="fig|540747.5.peg.682"/>
<feature type="domain" description="Peptidase S54 rhomboid" evidence="6">
    <location>
        <begin position="78"/>
        <end position="214"/>
    </location>
</feature>
<dbReference type="GO" id="GO:0016020">
    <property type="term" value="C:membrane"/>
    <property type="evidence" value="ECO:0007669"/>
    <property type="project" value="UniProtKB-SubCell"/>
</dbReference>
<sequence>MRHTDPQSPVNPLPPMVMLLVLIMALVEAAFSLGSRGIIGGAQAVGWRAQAIQDFGFSNRAFAWMLENGIVRPDYALGVVTYPFVHGSFTHMLFAAVMVLALGKFVGERISQWSVLVLFLLSSALGAVVFGLVMPDGPGLIGAFPGVYGLIGGFTCLLWLQLGQVGAQQWRAFTLIGILLGLQLVFGVLFGGGPMWIAEVAGFVVGFFLTFLLVPGGLRRLREKLRHS</sequence>
<dbReference type="GO" id="GO:0006508">
    <property type="term" value="P:proteolysis"/>
    <property type="evidence" value="ECO:0007669"/>
    <property type="project" value="UniProtKB-KW"/>
</dbReference>
<dbReference type="AlphaFoldDB" id="A0A0T5PF53"/>
<dbReference type="SUPFAM" id="SSF144091">
    <property type="entry name" value="Rhomboid-like"/>
    <property type="match status" value="1"/>
</dbReference>
<dbReference type="Proteomes" id="UP000051401">
    <property type="component" value="Unassembled WGS sequence"/>
</dbReference>
<protein>
    <submittedName>
        <fullName evidence="7">Protease</fullName>
    </submittedName>
    <submittedName>
        <fullName evidence="8">Rhomboid family protein</fullName>
    </submittedName>
</protein>
<evidence type="ECO:0000256" key="3">
    <source>
        <dbReference type="ARBA" id="ARBA00022989"/>
    </source>
</evidence>
<evidence type="ECO:0000313" key="7">
    <source>
        <dbReference type="EMBL" id="KRS19865.1"/>
    </source>
</evidence>
<keyword evidence="9" id="KW-1185">Reference proteome</keyword>
<feature type="transmembrane region" description="Helical" evidence="5">
    <location>
        <begin position="196"/>
        <end position="218"/>
    </location>
</feature>
<evidence type="ECO:0000256" key="2">
    <source>
        <dbReference type="ARBA" id="ARBA00022692"/>
    </source>
</evidence>
<organism evidence="7 9">
    <name type="scientific">Roseovarius indicus</name>
    <dbReference type="NCBI Taxonomy" id="540747"/>
    <lineage>
        <taxon>Bacteria</taxon>
        <taxon>Pseudomonadati</taxon>
        <taxon>Pseudomonadota</taxon>
        <taxon>Alphaproteobacteria</taxon>
        <taxon>Rhodobacterales</taxon>
        <taxon>Roseobacteraceae</taxon>
        <taxon>Roseovarius</taxon>
    </lineage>
</organism>
<reference evidence="7 9" key="1">
    <citation type="submission" date="2015-04" db="EMBL/GenBank/DDBJ databases">
        <title>The draft genome sequence of Roseovarius indicus B108T.</title>
        <authorList>
            <person name="Li G."/>
            <person name="Lai Q."/>
            <person name="Shao Z."/>
            <person name="Yan P."/>
        </authorList>
    </citation>
    <scope>NUCLEOTIDE SEQUENCE [LARGE SCALE GENOMIC DNA]</scope>
    <source>
        <strain evidence="7 9">B108</strain>
    </source>
</reference>
<evidence type="ECO:0000256" key="4">
    <source>
        <dbReference type="ARBA" id="ARBA00023136"/>
    </source>
</evidence>
<dbReference type="EMBL" id="CP031598">
    <property type="protein sequence ID" value="QEW28763.1"/>
    <property type="molecule type" value="Genomic_DNA"/>
</dbReference>
<dbReference type="KEGG" id="rid:RIdsm_04602"/>
<feature type="transmembrane region" description="Helical" evidence="5">
    <location>
        <begin position="140"/>
        <end position="160"/>
    </location>
</feature>
<comment type="subcellular location">
    <subcellularLocation>
        <location evidence="1">Membrane</location>
        <topology evidence="1">Multi-pass membrane protein</topology>
    </subcellularLocation>
</comment>
<keyword evidence="4 5" id="KW-0472">Membrane</keyword>
<evidence type="ECO:0000313" key="10">
    <source>
        <dbReference type="Proteomes" id="UP000325785"/>
    </source>
</evidence>
<dbReference type="InterPro" id="IPR022764">
    <property type="entry name" value="Peptidase_S54_rhomboid_dom"/>
</dbReference>
<keyword evidence="7" id="KW-0378">Hydrolase</keyword>
<name>A0A0T5PF53_9RHOB</name>
<feature type="transmembrane region" description="Helical" evidence="5">
    <location>
        <begin position="84"/>
        <end position="103"/>
    </location>
</feature>
<feature type="transmembrane region" description="Helical" evidence="5">
    <location>
        <begin position="12"/>
        <end position="31"/>
    </location>
</feature>
<keyword evidence="7" id="KW-0645">Protease</keyword>
<keyword evidence="3 5" id="KW-1133">Transmembrane helix</keyword>
<dbReference type="Pfam" id="PF01694">
    <property type="entry name" value="Rhomboid"/>
    <property type="match status" value="1"/>
</dbReference>
<accession>A0A0T5PF53</accession>
<evidence type="ECO:0000256" key="5">
    <source>
        <dbReference type="SAM" id="Phobius"/>
    </source>
</evidence>
<dbReference type="RefSeq" id="WP_057813200.1">
    <property type="nucleotide sequence ID" value="NZ_CAXRJZ010000114.1"/>
</dbReference>
<dbReference type="Proteomes" id="UP000325785">
    <property type="component" value="Chromosome"/>
</dbReference>
<dbReference type="EMBL" id="LAXI01000001">
    <property type="protein sequence ID" value="KRS19865.1"/>
    <property type="molecule type" value="Genomic_DNA"/>
</dbReference>
<evidence type="ECO:0000313" key="9">
    <source>
        <dbReference type="Proteomes" id="UP000051401"/>
    </source>
</evidence>
<reference evidence="8 10" key="2">
    <citation type="submission" date="2018-08" db="EMBL/GenBank/DDBJ databases">
        <title>Genetic Globetrotter - A new plasmid hitch-hiking vast phylogenetic and geographic distances.</title>
        <authorList>
            <person name="Vollmers J."/>
            <person name="Petersen J."/>
        </authorList>
    </citation>
    <scope>NUCLEOTIDE SEQUENCE [LARGE SCALE GENOMIC DNA]</scope>
    <source>
        <strain evidence="8 10">DSM 26383</strain>
    </source>
</reference>
<keyword evidence="2 5" id="KW-0812">Transmembrane</keyword>
<feature type="transmembrane region" description="Helical" evidence="5">
    <location>
        <begin position="115"/>
        <end position="134"/>
    </location>
</feature>
<dbReference type="InterPro" id="IPR035952">
    <property type="entry name" value="Rhomboid-like_sf"/>
</dbReference>
<dbReference type="Gene3D" id="1.20.1540.10">
    <property type="entry name" value="Rhomboid-like"/>
    <property type="match status" value="1"/>
</dbReference>
<proteinExistence type="predicted"/>
<evidence type="ECO:0000259" key="6">
    <source>
        <dbReference type="Pfam" id="PF01694"/>
    </source>
</evidence>
<feature type="transmembrane region" description="Helical" evidence="5">
    <location>
        <begin position="172"/>
        <end position="190"/>
    </location>
</feature>
<dbReference type="STRING" id="540747.SAMN04488031_102900"/>
<gene>
    <name evidence="8" type="ORF">RIdsm_04602</name>
    <name evidence="7" type="ORF">XM52_03320</name>
</gene>
<evidence type="ECO:0000256" key="1">
    <source>
        <dbReference type="ARBA" id="ARBA00004141"/>
    </source>
</evidence>
<dbReference type="GO" id="GO:0004252">
    <property type="term" value="F:serine-type endopeptidase activity"/>
    <property type="evidence" value="ECO:0007669"/>
    <property type="project" value="InterPro"/>
</dbReference>
<evidence type="ECO:0000313" key="8">
    <source>
        <dbReference type="EMBL" id="QEW28763.1"/>
    </source>
</evidence>